<sequence length="103" mass="11844">MNHPQCNYYACGDAKMADDVFEVFMAIAKTIGQLSHIEAVEFFERMNKENLLHTDVWGVQLHFQQAIQQVQKDNYSKTEKWLNRVKQSTNEQAAIGQGQPLTV</sequence>
<evidence type="ECO:0000313" key="1">
    <source>
        <dbReference type="EMBL" id="MCC5599522.1"/>
    </source>
</evidence>
<evidence type="ECO:0000313" key="2">
    <source>
        <dbReference type="Proteomes" id="UP001199525"/>
    </source>
</evidence>
<dbReference type="RefSeq" id="WP_229484374.1">
    <property type="nucleotide sequence ID" value="NZ_JAIVFQ010000010.1"/>
</dbReference>
<accession>A0ABS8I654</accession>
<keyword evidence="2" id="KW-1185">Reference proteome</keyword>
<gene>
    <name evidence="1" type="ORF">LC586_09880</name>
</gene>
<comment type="caution">
    <text evidence="1">The sequence shown here is derived from an EMBL/GenBank/DDBJ whole genome shotgun (WGS) entry which is preliminary data.</text>
</comment>
<evidence type="ECO:0008006" key="3">
    <source>
        <dbReference type="Google" id="ProtNLM"/>
    </source>
</evidence>
<dbReference type="Proteomes" id="UP001199525">
    <property type="component" value="Unassembled WGS sequence"/>
</dbReference>
<proteinExistence type="predicted"/>
<dbReference type="Gene3D" id="3.40.50.80">
    <property type="entry name" value="Nucleotide-binding domain of ferredoxin-NADP reductase (FNR) module"/>
    <property type="match status" value="1"/>
</dbReference>
<dbReference type="EMBL" id="JAIVFQ010000010">
    <property type="protein sequence ID" value="MCC5599522.1"/>
    <property type="molecule type" value="Genomic_DNA"/>
</dbReference>
<name>A0ABS8I654_9NOSO</name>
<organism evidence="1 2">
    <name type="scientific">Nostoc favosum CHAB5714</name>
    <dbReference type="NCBI Taxonomy" id="2780399"/>
    <lineage>
        <taxon>Bacteria</taxon>
        <taxon>Bacillati</taxon>
        <taxon>Cyanobacteriota</taxon>
        <taxon>Cyanophyceae</taxon>
        <taxon>Nostocales</taxon>
        <taxon>Nostocaceae</taxon>
        <taxon>Nostoc</taxon>
        <taxon>Nostoc favosum</taxon>
    </lineage>
</organism>
<dbReference type="SUPFAM" id="SSF52343">
    <property type="entry name" value="Ferredoxin reductase-like, C-terminal NADP-linked domain"/>
    <property type="match status" value="1"/>
</dbReference>
<dbReference type="InterPro" id="IPR039261">
    <property type="entry name" value="FNR_nucleotide-bd"/>
</dbReference>
<reference evidence="1 2" key="1">
    <citation type="journal article" date="2021" name="Microorganisms">
        <title>Genome Evolution of Filamentous Cyanobacterium Nostoc Species: From Facultative Symbiosis to Free Living.</title>
        <authorList>
            <person name="Huo D."/>
            <person name="Li H."/>
            <person name="Cai F."/>
            <person name="Guo X."/>
            <person name="Qiao Z."/>
            <person name="Wang W."/>
            <person name="Yu G."/>
            <person name="Li R."/>
        </authorList>
    </citation>
    <scope>NUCLEOTIDE SEQUENCE [LARGE SCALE GENOMIC DNA]</scope>
    <source>
        <strain evidence="1 2">CHAB 5714</strain>
    </source>
</reference>
<protein>
    <recommendedName>
        <fullName evidence="3">Pentatricopeptide repeat-containing protein</fullName>
    </recommendedName>
</protein>